<feature type="compositionally biased region" description="Low complexity" evidence="2">
    <location>
        <begin position="713"/>
        <end position="728"/>
    </location>
</feature>
<dbReference type="AlphaFoldDB" id="A0AAN9UW32"/>
<feature type="compositionally biased region" description="Basic and acidic residues" evidence="2">
    <location>
        <begin position="381"/>
        <end position="396"/>
    </location>
</feature>
<keyword evidence="5" id="KW-1185">Reference proteome</keyword>
<keyword evidence="1" id="KW-0862">Zinc</keyword>
<feature type="compositionally biased region" description="Polar residues" evidence="2">
    <location>
        <begin position="898"/>
        <end position="915"/>
    </location>
</feature>
<feature type="compositionally biased region" description="Low complexity" evidence="2">
    <location>
        <begin position="495"/>
        <end position="520"/>
    </location>
</feature>
<feature type="compositionally biased region" description="Acidic residues" evidence="2">
    <location>
        <begin position="105"/>
        <end position="119"/>
    </location>
</feature>
<feature type="region of interest" description="Disordered" evidence="2">
    <location>
        <begin position="795"/>
        <end position="1022"/>
    </location>
</feature>
<gene>
    <name evidence="4" type="ORF">SLS62_001461</name>
</gene>
<feature type="compositionally biased region" description="Low complexity" evidence="2">
    <location>
        <begin position="352"/>
        <end position="364"/>
    </location>
</feature>
<keyword evidence="1" id="KW-0479">Metal-binding</keyword>
<feature type="compositionally biased region" description="Basic and acidic residues" evidence="2">
    <location>
        <begin position="242"/>
        <end position="255"/>
    </location>
</feature>
<reference evidence="4 5" key="1">
    <citation type="submission" date="2024-02" db="EMBL/GenBank/DDBJ databases">
        <title>De novo assembly and annotation of 12 fungi associated with fruit tree decline syndrome in Ontario, Canada.</title>
        <authorList>
            <person name="Sulman M."/>
            <person name="Ellouze W."/>
            <person name="Ilyukhin E."/>
        </authorList>
    </citation>
    <scope>NUCLEOTIDE SEQUENCE [LARGE SCALE GENOMIC DNA]</scope>
    <source>
        <strain evidence="4 5">M11/M66-122</strain>
    </source>
</reference>
<feature type="zinc finger region" description="C3H1-type" evidence="1">
    <location>
        <begin position="1103"/>
        <end position="1131"/>
    </location>
</feature>
<comment type="caution">
    <text evidence="4">The sequence shown here is derived from an EMBL/GenBank/DDBJ whole genome shotgun (WGS) entry which is preliminary data.</text>
</comment>
<dbReference type="EMBL" id="JAKJXP020000006">
    <property type="protein sequence ID" value="KAK7756624.1"/>
    <property type="molecule type" value="Genomic_DNA"/>
</dbReference>
<feature type="compositionally biased region" description="Polar residues" evidence="2">
    <location>
        <begin position="368"/>
        <end position="380"/>
    </location>
</feature>
<organism evidence="4 5">
    <name type="scientific">Diatrype stigma</name>
    <dbReference type="NCBI Taxonomy" id="117547"/>
    <lineage>
        <taxon>Eukaryota</taxon>
        <taxon>Fungi</taxon>
        <taxon>Dikarya</taxon>
        <taxon>Ascomycota</taxon>
        <taxon>Pezizomycotina</taxon>
        <taxon>Sordariomycetes</taxon>
        <taxon>Xylariomycetidae</taxon>
        <taxon>Xylariales</taxon>
        <taxon>Diatrypaceae</taxon>
        <taxon>Diatrype</taxon>
    </lineage>
</organism>
<feature type="compositionally biased region" description="Low complexity" evidence="2">
    <location>
        <begin position="689"/>
        <end position="701"/>
    </location>
</feature>
<feature type="compositionally biased region" description="Pro residues" evidence="2">
    <location>
        <begin position="40"/>
        <end position="54"/>
    </location>
</feature>
<name>A0AAN9UW32_9PEZI</name>
<dbReference type="GO" id="GO:0008270">
    <property type="term" value="F:zinc ion binding"/>
    <property type="evidence" value="ECO:0007669"/>
    <property type="project" value="UniProtKB-KW"/>
</dbReference>
<evidence type="ECO:0000313" key="5">
    <source>
        <dbReference type="Proteomes" id="UP001320420"/>
    </source>
</evidence>
<evidence type="ECO:0000313" key="4">
    <source>
        <dbReference type="EMBL" id="KAK7756624.1"/>
    </source>
</evidence>
<dbReference type="InterPro" id="IPR000571">
    <property type="entry name" value="Znf_CCCH"/>
</dbReference>
<evidence type="ECO:0000256" key="2">
    <source>
        <dbReference type="SAM" id="MobiDB-lite"/>
    </source>
</evidence>
<evidence type="ECO:0000256" key="1">
    <source>
        <dbReference type="PROSITE-ProRule" id="PRU00723"/>
    </source>
</evidence>
<evidence type="ECO:0000259" key="3">
    <source>
        <dbReference type="PROSITE" id="PS50103"/>
    </source>
</evidence>
<feature type="region of interest" description="Disordered" evidence="2">
    <location>
        <begin position="452"/>
        <end position="768"/>
    </location>
</feature>
<feature type="region of interest" description="Disordered" evidence="2">
    <location>
        <begin position="40"/>
        <end position="286"/>
    </location>
</feature>
<feature type="compositionally biased region" description="Polar residues" evidence="2">
    <location>
        <begin position="259"/>
        <end position="282"/>
    </location>
</feature>
<feature type="compositionally biased region" description="Polar residues" evidence="2">
    <location>
        <begin position="331"/>
        <end position="344"/>
    </location>
</feature>
<feature type="compositionally biased region" description="Polar residues" evidence="2">
    <location>
        <begin position="202"/>
        <end position="232"/>
    </location>
</feature>
<sequence length="1205" mass="128087">MGPPQQTHPFAGNHAVTNMSYEQNANRIPGLAFGVSPPLPTPSYRPEIQPPWPQVPLTAPPKLASSQAQPGPFFQPQALDRSLEHSLRGQAGPVKMSLQPPVDNPLEEGELSEGEFEDLYEPKETGATAQTQHKSPPHPAFGFSENHPSSASDADGSSLYNIGSPREEPAAESTSVYMPPADDEYSPEEIRQPAMPQRERSGSYSPCLSPSELQRKASVSQATVKDSKSVPSVAQPGLMGPRKIEQTARGGDKARFGSASKNKAPTATSTSGLSNGNASFHSVSEAKKKAQEAILGLWPLKVRYQNYIDEGFDENLIKTLFAELGLDVSMPKSSLPTTKALNETRTTEEASSKLSQPSKPSQPKSDIDSQAPTDANNNETKMVDKPAKSAAEERKDKIARKLAAKAQKTTTVGPTPSGKAPTLASSLPSAPPVPAVAADTASAVVNTAVTVKSPAATNSSTPAGSLPAKAKTRAENNALLHQKLAALKKKEQEKAAAATAAQATSQKPSIAPVQASTTTPATPPIPLTVRTNSTMVASTDQPQQASSASSPRPTSKTADSSRRSVSTQPQSQSQPQARPQLPPKPSSASKEGVTPGLSFANVQSTQTKPRPPKRPVASDFDNYSTHSNTLKRTRTQETLIIDVSDDEDVEMDIGSPTDGPATSIKTANPPGGQTPLAAHPPLSNPPAWKPSSPSSSAAPVPEKSEAEAKKKSTNQTSAPQTPSTQSSPAPEPARLPKASDFKGQVRKAGFERRNRIASVDLPAVEATLKEKRDRLKELVSQATQLELDLQAVEAEKQKLASEMQQLGDTAEGDSTETSARSPALVSSDAADETQTPGSFGETPSLVEPQTSARDTAITAPDFNDGVAAVDSGAISSPSDTDMDISKPQSPGEQDMAIQESSTEPQSTEPQSQSGIPAQAGVEPVNDMAGPSQSTYPARVEHKTLEEVDATQARDNDSEGHDSADADVSMQTSPAESPSSDDESYEPQPTQISDIQGALMDSGNVHTSPPEQGAGLITNVSKDEQVVDKEPFEPSPMETDVRVIQPNLEDTNGEVEDKKNTSSVNDPLSYRSPFEYFRAYRFHPRFLEAVPGGLKSMTYSSRIDPNKEICPHALDGAQCPDGNACVYQHFENMVVPDGEIITQLGSSDVFSGEVKLRFIEGLKKVLNELKANKVRDFNSITKAIVEYRAAFLEDKTKVLPLDGVTI</sequence>
<feature type="compositionally biased region" description="Basic and acidic residues" evidence="2">
    <location>
        <begin position="938"/>
        <end position="963"/>
    </location>
</feature>
<protein>
    <recommendedName>
        <fullName evidence="3">C3H1-type domain-containing protein</fullName>
    </recommendedName>
</protein>
<feature type="domain" description="C3H1-type" evidence="3">
    <location>
        <begin position="1103"/>
        <end position="1131"/>
    </location>
</feature>
<feature type="region of interest" description="Disordered" evidence="2">
    <location>
        <begin position="329"/>
        <end position="434"/>
    </location>
</feature>
<proteinExistence type="predicted"/>
<dbReference type="PROSITE" id="PS50103">
    <property type="entry name" value="ZF_C3H1"/>
    <property type="match status" value="1"/>
</dbReference>
<feature type="compositionally biased region" description="Low complexity" evidence="2">
    <location>
        <begin position="67"/>
        <end position="78"/>
    </location>
</feature>
<keyword evidence="1" id="KW-0863">Zinc-finger</keyword>
<dbReference type="Proteomes" id="UP001320420">
    <property type="component" value="Unassembled WGS sequence"/>
</dbReference>
<feature type="compositionally biased region" description="Polar residues" evidence="2">
    <location>
        <begin position="621"/>
        <end position="630"/>
    </location>
</feature>
<accession>A0AAN9UW32</accession>
<feature type="compositionally biased region" description="Low complexity" evidence="2">
    <location>
        <begin position="537"/>
        <end position="579"/>
    </location>
</feature>